<dbReference type="Pfam" id="PF05007">
    <property type="entry name" value="Mannosyl_trans"/>
    <property type="match status" value="1"/>
</dbReference>
<evidence type="ECO:0000256" key="12">
    <source>
        <dbReference type="ARBA" id="ARBA00025399"/>
    </source>
</evidence>
<evidence type="ECO:0000256" key="2">
    <source>
        <dbReference type="ARBA" id="ARBA00004687"/>
    </source>
</evidence>
<dbReference type="EMBL" id="CACVBS010000101">
    <property type="protein sequence ID" value="CAA7270924.1"/>
    <property type="molecule type" value="Genomic_DNA"/>
</dbReference>
<keyword evidence="6 13" id="KW-0328">Glycosyltransferase</keyword>
<keyword evidence="15" id="KW-1185">Reference proteome</keyword>
<keyword evidence="9 13" id="KW-0256">Endoplasmic reticulum</keyword>
<dbReference type="Proteomes" id="UP000467700">
    <property type="component" value="Unassembled WGS sequence"/>
</dbReference>
<dbReference type="OrthoDB" id="1741594at2759"/>
<comment type="function">
    <text evidence="12 13">Mannosyltransferase involved in glycosylphosphatidylinositol-anchor biosynthesis. Transfers the first alpha-1,4-mannose to GlcN-acyl-PI during GPI precursor assembly. Required for cell wall integrity.</text>
</comment>
<evidence type="ECO:0000313" key="14">
    <source>
        <dbReference type="EMBL" id="CAA7270924.1"/>
    </source>
</evidence>
<dbReference type="GO" id="GO:0004376">
    <property type="term" value="F:GPI mannosyltransferase activity"/>
    <property type="evidence" value="ECO:0007669"/>
    <property type="project" value="InterPro"/>
</dbReference>
<keyword evidence="11 13" id="KW-0472">Membrane</keyword>
<keyword evidence="8 13" id="KW-0812">Transmembrane</keyword>
<dbReference type="GO" id="GO:0006506">
    <property type="term" value="P:GPI anchor biosynthetic process"/>
    <property type="evidence" value="ECO:0007669"/>
    <property type="project" value="UniProtKB-KW"/>
</dbReference>
<accession>A0A8S0W0Y7</accession>
<feature type="transmembrane region" description="Helical" evidence="13">
    <location>
        <begin position="259"/>
        <end position="278"/>
    </location>
</feature>
<evidence type="ECO:0000256" key="5">
    <source>
        <dbReference type="ARBA" id="ARBA00022502"/>
    </source>
</evidence>
<keyword evidence="10 13" id="KW-1133">Transmembrane helix</keyword>
<gene>
    <name evidence="14" type="ORF">AAE3_LOCUS13435</name>
</gene>
<keyword evidence="7 13" id="KW-0808">Transferase</keyword>
<sequence length="463" mass="51645">MPSLSSLAPPSFRNVLLLSTIIRVALILYSEWHDARSVVKYTDVDYRVFADAAAFLLLPGPETTNRAQGLVKSLLGHTLDVGDPYTRETYRYTPLLALLLTPNGWLHSSFGKYMFALCDILNGILIYQLLKTEILPEHGSGKLIDATKQPSSEEASSSSTEHVATLCAAAHLLNPLVFSISTRGSSESVLSSFVLVTLYASLKGRWDLAAIFLGLSAHWKIYPIIYGVGCLGVVGGSGRKVRGLGDYLQTIVNRKTIRFAVIGGGTFLLLGAICYAVWGYPFLYESYLYHLHRLDHRHNFSPYFYQVYLTYPSLSGPSSDAPSLTSQILRSPLTSFVPQMGLAFGLGLLFGRRKEDLVFTWFVQTVVFVVFNKVCTSQYFLWYILLLPLLIPKLSFSRWEAISYVAVWVGAQALWLNEAYKLEFLGQNVFFGLWVRGLIYVVGNCWVLVGVMHAYAKTPTKHA</sequence>
<evidence type="ECO:0000256" key="3">
    <source>
        <dbReference type="ARBA" id="ARBA00011071"/>
    </source>
</evidence>
<evidence type="ECO:0000256" key="1">
    <source>
        <dbReference type="ARBA" id="ARBA00004477"/>
    </source>
</evidence>
<evidence type="ECO:0000256" key="10">
    <source>
        <dbReference type="ARBA" id="ARBA00022989"/>
    </source>
</evidence>
<evidence type="ECO:0000256" key="6">
    <source>
        <dbReference type="ARBA" id="ARBA00022676"/>
    </source>
</evidence>
<evidence type="ECO:0000256" key="13">
    <source>
        <dbReference type="RuleBase" id="RU365064"/>
    </source>
</evidence>
<reference evidence="14 15" key="1">
    <citation type="submission" date="2020-01" db="EMBL/GenBank/DDBJ databases">
        <authorList>
            <person name="Gupta K D."/>
        </authorList>
    </citation>
    <scope>NUCLEOTIDE SEQUENCE [LARGE SCALE GENOMIC DNA]</scope>
</reference>
<dbReference type="PANTHER" id="PTHR12886:SF0">
    <property type="entry name" value="GPI MANNOSYLTRANSFERASE 1"/>
    <property type="match status" value="1"/>
</dbReference>
<dbReference type="GO" id="GO:1990529">
    <property type="term" value="C:glycosylphosphatidylinositol-mannosyltransferase I complex"/>
    <property type="evidence" value="ECO:0007669"/>
    <property type="project" value="TreeGrafter"/>
</dbReference>
<comment type="caution">
    <text evidence="14">The sequence shown here is derived from an EMBL/GenBank/DDBJ whole genome shotgun (WGS) entry which is preliminary data.</text>
</comment>
<dbReference type="AlphaFoldDB" id="A0A8S0W0Y7"/>
<comment type="caution">
    <text evidence="13">Lacks conserved residue(s) required for the propagation of feature annotation.</text>
</comment>
<feature type="transmembrane region" description="Helical" evidence="13">
    <location>
        <begin position="221"/>
        <end position="238"/>
    </location>
</feature>
<dbReference type="GO" id="GO:0051751">
    <property type="term" value="F:alpha-1,4-mannosyltransferase activity"/>
    <property type="evidence" value="ECO:0007669"/>
    <property type="project" value="InterPro"/>
</dbReference>
<comment type="pathway">
    <text evidence="2 13">Glycolipid biosynthesis; glycosylphosphatidylinositol-anchor biosynthesis.</text>
</comment>
<evidence type="ECO:0000256" key="9">
    <source>
        <dbReference type="ARBA" id="ARBA00022824"/>
    </source>
</evidence>
<name>A0A8S0W0Y7_CYCAE</name>
<evidence type="ECO:0000313" key="15">
    <source>
        <dbReference type="Proteomes" id="UP000467700"/>
    </source>
</evidence>
<feature type="transmembrane region" description="Helical" evidence="13">
    <location>
        <begin position="333"/>
        <end position="350"/>
    </location>
</feature>
<organism evidence="14 15">
    <name type="scientific">Cyclocybe aegerita</name>
    <name type="common">Black poplar mushroom</name>
    <name type="synonym">Agrocybe aegerita</name>
    <dbReference type="NCBI Taxonomy" id="1973307"/>
    <lineage>
        <taxon>Eukaryota</taxon>
        <taxon>Fungi</taxon>
        <taxon>Dikarya</taxon>
        <taxon>Basidiomycota</taxon>
        <taxon>Agaricomycotina</taxon>
        <taxon>Agaricomycetes</taxon>
        <taxon>Agaricomycetidae</taxon>
        <taxon>Agaricales</taxon>
        <taxon>Agaricineae</taxon>
        <taxon>Bolbitiaceae</taxon>
        <taxon>Cyclocybe</taxon>
    </lineage>
</organism>
<comment type="similarity">
    <text evidence="3 13">Belongs to the PIGM family.</text>
</comment>
<comment type="subcellular location">
    <subcellularLocation>
        <location evidence="1 13">Endoplasmic reticulum membrane</location>
        <topology evidence="1 13">Multi-pass membrane protein</topology>
    </subcellularLocation>
</comment>
<keyword evidence="5 13" id="KW-0337">GPI-anchor biosynthesis</keyword>
<evidence type="ECO:0000256" key="8">
    <source>
        <dbReference type="ARBA" id="ARBA00022692"/>
    </source>
</evidence>
<dbReference type="EC" id="2.4.1.-" evidence="13"/>
<dbReference type="GO" id="GO:0005789">
    <property type="term" value="C:endoplasmic reticulum membrane"/>
    <property type="evidence" value="ECO:0007669"/>
    <property type="project" value="UniProtKB-SubCell"/>
</dbReference>
<evidence type="ECO:0000256" key="11">
    <source>
        <dbReference type="ARBA" id="ARBA00023136"/>
    </source>
</evidence>
<proteinExistence type="inferred from homology"/>
<evidence type="ECO:0000256" key="4">
    <source>
        <dbReference type="ARBA" id="ARBA00013797"/>
    </source>
</evidence>
<dbReference type="InterPro" id="IPR007704">
    <property type="entry name" value="PIG-M"/>
</dbReference>
<evidence type="ECO:0000256" key="7">
    <source>
        <dbReference type="ARBA" id="ARBA00022679"/>
    </source>
</evidence>
<dbReference type="PANTHER" id="PTHR12886">
    <property type="entry name" value="PIG-M MANNOSYLTRANSFERASE"/>
    <property type="match status" value="1"/>
</dbReference>
<feature type="transmembrane region" description="Helical" evidence="13">
    <location>
        <begin position="357"/>
        <end position="374"/>
    </location>
</feature>
<feature type="transmembrane region" description="Helical" evidence="13">
    <location>
        <begin position="437"/>
        <end position="456"/>
    </location>
</feature>
<feature type="transmembrane region" description="Helical" evidence="13">
    <location>
        <begin position="401"/>
        <end position="417"/>
    </location>
</feature>
<protein>
    <recommendedName>
        <fullName evidence="4 13">GPI mannosyltransferase 1</fullName>
        <ecNumber evidence="13">2.4.1.-</ecNumber>
    </recommendedName>
    <alternativeName>
        <fullName evidence="13">GPI mannosyltransferase I</fullName>
    </alternativeName>
</protein>